<dbReference type="GO" id="GO:0008107">
    <property type="term" value="F:galactoside 2-alpha-L-fucosyltransferase activity"/>
    <property type="evidence" value="ECO:0007669"/>
    <property type="project" value="InterPro"/>
</dbReference>
<accession>A0A183IZS3</accession>
<dbReference type="EC" id="2.4.1.-" evidence="3"/>
<dbReference type="UniPathway" id="UPA00378"/>
<gene>
    <name evidence="4" type="ORF">SBAD_LOCUS9121</name>
</gene>
<dbReference type="OrthoDB" id="3226at2759"/>
<keyword evidence="2 3" id="KW-0808">Transferase</keyword>
<feature type="transmembrane region" description="Helical" evidence="3">
    <location>
        <begin position="16"/>
        <end position="34"/>
    </location>
</feature>
<keyword evidence="1 3" id="KW-0328">Glycosyltransferase</keyword>
<reference evidence="4 5" key="2">
    <citation type="submission" date="2018-11" db="EMBL/GenBank/DDBJ databases">
        <authorList>
            <consortium name="Pathogen Informatics"/>
        </authorList>
    </citation>
    <scope>NUCLEOTIDE SEQUENCE [LARGE SCALE GENOMIC DNA]</scope>
</reference>
<evidence type="ECO:0000256" key="3">
    <source>
        <dbReference type="RuleBase" id="RU363129"/>
    </source>
</evidence>
<keyword evidence="3" id="KW-0472">Membrane</keyword>
<proteinExistence type="inferred from homology"/>
<dbReference type="InterPro" id="IPR002516">
    <property type="entry name" value="Glyco_trans_11"/>
</dbReference>
<keyword evidence="3" id="KW-1133">Transmembrane helix</keyword>
<comment type="subcellular location">
    <subcellularLocation>
        <location evidence="3">Golgi apparatus</location>
        <location evidence="3">Golgi stack membrane</location>
        <topology evidence="3">Single-pass type II membrane protein</topology>
    </subcellularLocation>
</comment>
<keyword evidence="3" id="KW-0333">Golgi apparatus</keyword>
<evidence type="ECO:0000313" key="5">
    <source>
        <dbReference type="Proteomes" id="UP000270296"/>
    </source>
</evidence>
<name>A0A183IZS3_9BILA</name>
<evidence type="ECO:0000256" key="1">
    <source>
        <dbReference type="ARBA" id="ARBA00022676"/>
    </source>
</evidence>
<dbReference type="GO" id="GO:0032580">
    <property type="term" value="C:Golgi cisterna membrane"/>
    <property type="evidence" value="ECO:0007669"/>
    <property type="project" value="UniProtKB-SubCell"/>
</dbReference>
<dbReference type="CDD" id="cd11301">
    <property type="entry name" value="Fut1_Fut2_like"/>
    <property type="match status" value="1"/>
</dbReference>
<dbReference type="WBParaSite" id="SBAD_0000945001-mRNA-1">
    <property type="protein sequence ID" value="SBAD_0000945001-mRNA-1"/>
    <property type="gene ID" value="SBAD_0000945001"/>
</dbReference>
<comment type="similarity">
    <text evidence="3">Belongs to the glycosyltransferase 11 family.</text>
</comment>
<dbReference type="Pfam" id="PF01531">
    <property type="entry name" value="Glyco_transf_11"/>
    <property type="match status" value="1"/>
</dbReference>
<dbReference type="PANTHER" id="PTHR11927:SF9">
    <property type="entry name" value="L-FUCOSYLTRANSFERASE"/>
    <property type="match status" value="1"/>
</dbReference>
<comment type="pathway">
    <text evidence="3">Protein modification; protein glycosylation.</text>
</comment>
<keyword evidence="5" id="KW-1185">Reference proteome</keyword>
<dbReference type="GO" id="GO:0005975">
    <property type="term" value="P:carbohydrate metabolic process"/>
    <property type="evidence" value="ECO:0007669"/>
    <property type="project" value="InterPro"/>
</dbReference>
<organism evidence="6">
    <name type="scientific">Soboliphyme baturini</name>
    <dbReference type="NCBI Taxonomy" id="241478"/>
    <lineage>
        <taxon>Eukaryota</taxon>
        <taxon>Metazoa</taxon>
        <taxon>Ecdysozoa</taxon>
        <taxon>Nematoda</taxon>
        <taxon>Enoplea</taxon>
        <taxon>Dorylaimia</taxon>
        <taxon>Dioctophymatida</taxon>
        <taxon>Dioctophymatoidea</taxon>
        <taxon>Soboliphymatidae</taxon>
        <taxon>Soboliphyme</taxon>
    </lineage>
</organism>
<protein>
    <recommendedName>
        <fullName evidence="3">L-Fucosyltransferase</fullName>
        <ecNumber evidence="3">2.4.1.-</ecNumber>
    </recommendedName>
</protein>
<keyword evidence="3" id="KW-0325">Glycoprotein</keyword>
<evidence type="ECO:0000313" key="6">
    <source>
        <dbReference type="WBParaSite" id="SBAD_0000945001-mRNA-1"/>
    </source>
</evidence>
<dbReference type="AlphaFoldDB" id="A0A183IZS3"/>
<reference evidence="6" key="1">
    <citation type="submission" date="2016-06" db="UniProtKB">
        <authorList>
            <consortium name="WormBaseParasite"/>
        </authorList>
    </citation>
    <scope>IDENTIFICATION</scope>
</reference>
<dbReference type="PANTHER" id="PTHR11927">
    <property type="entry name" value="GALACTOSIDE 2-L-FUCOSYLTRANSFERASE"/>
    <property type="match status" value="1"/>
</dbReference>
<dbReference type="Proteomes" id="UP000270296">
    <property type="component" value="Unassembled WGS sequence"/>
</dbReference>
<keyword evidence="3" id="KW-0812">Transmembrane</keyword>
<sequence>MFRSPNDEWFSENRAIKAWLVLLTVCTVALLAYLRKGFSANLRPMHTSPPGLSRIRANSFPGKESTYGTLVVGCSGNLGNMMFEYASLYGLAKTNNLKPYFACDNGLLYESFKVTITRIERPPEGLTFVSGYLQSWKYFVNYFEEIRKEFTFEDRVRETCEQQFDKILKKLDVASSYVSVGIHARRGDFVRFGHAAANATFLHDAVALARRELSPLDRRIVFIVAGNDFQWNTNHVNASADVYVLKPISAAVDMCILSLCDHIIYSSGSYGWWSAFLSNGRAWYQKDICLPGTPLCLNHKFFVVLKDKITVIGSLGFSTIMPAIFADSPANKVSVQ</sequence>
<evidence type="ECO:0000256" key="2">
    <source>
        <dbReference type="ARBA" id="ARBA00022679"/>
    </source>
</evidence>
<keyword evidence="3" id="KW-0735">Signal-anchor</keyword>
<dbReference type="EMBL" id="UZAM01012353">
    <property type="protein sequence ID" value="VDP21359.1"/>
    <property type="molecule type" value="Genomic_DNA"/>
</dbReference>
<evidence type="ECO:0000313" key="4">
    <source>
        <dbReference type="EMBL" id="VDP21359.1"/>
    </source>
</evidence>